<keyword evidence="2" id="KW-1185">Reference proteome</keyword>
<organism evidence="1 2">
    <name type="scientific">Methylacidimicrobium cyclopophantes</name>
    <dbReference type="NCBI Taxonomy" id="1041766"/>
    <lineage>
        <taxon>Bacteria</taxon>
        <taxon>Pseudomonadati</taxon>
        <taxon>Verrucomicrobiota</taxon>
        <taxon>Methylacidimicrobium</taxon>
    </lineage>
</organism>
<protein>
    <submittedName>
        <fullName evidence="1">Uncharacterized protein</fullName>
    </submittedName>
</protein>
<reference evidence="1" key="1">
    <citation type="submission" date="2019-09" db="EMBL/GenBank/DDBJ databases">
        <authorList>
            <person name="Cremers G."/>
        </authorList>
    </citation>
    <scope>NUCLEOTIDE SEQUENCE [LARGE SCALE GENOMIC DNA]</scope>
    <source>
        <strain evidence="1">3B</strain>
    </source>
</reference>
<dbReference type="Proteomes" id="UP000381693">
    <property type="component" value="Unassembled WGS sequence"/>
</dbReference>
<gene>
    <name evidence="1" type="ORF">MAMC_01134</name>
</gene>
<comment type="caution">
    <text evidence="1">The sequence shown here is derived from an EMBL/GenBank/DDBJ whole genome shotgun (WGS) entry which is preliminary data.</text>
</comment>
<proteinExistence type="predicted"/>
<name>A0A5E6MDW4_9BACT</name>
<evidence type="ECO:0000313" key="1">
    <source>
        <dbReference type="EMBL" id="VVM06536.1"/>
    </source>
</evidence>
<sequence>MVYFLRIELRRQGIRPGGVAGSGLCPLARFWVDLSTLRSMGRSGKNDAFASHTRTAGPNKRKGLSALRGCRFLKREETLSIPFVIIQARREVACPTSCGKKLLEDFTMRSGIRVWGFRKRAVGSLSWRESTKRRCQGFAKQGGRRETHCGCGPMLAIRLLAQEKTAGVRCRLPAPSGEYLGMSQVDSWADIP</sequence>
<evidence type="ECO:0000313" key="2">
    <source>
        <dbReference type="Proteomes" id="UP000381693"/>
    </source>
</evidence>
<dbReference type="AlphaFoldDB" id="A0A5E6MDW4"/>
<dbReference type="EMBL" id="CABFUZ020000119">
    <property type="protein sequence ID" value="VVM06536.1"/>
    <property type="molecule type" value="Genomic_DNA"/>
</dbReference>
<accession>A0A5E6MDW4</accession>